<dbReference type="Gene3D" id="1.10.510.10">
    <property type="entry name" value="Transferase(Phosphotransferase) domain 1"/>
    <property type="match status" value="1"/>
</dbReference>
<evidence type="ECO:0000256" key="8">
    <source>
        <dbReference type="ARBA" id="ARBA00047899"/>
    </source>
</evidence>
<feature type="compositionally biased region" description="Basic and acidic residues" evidence="11">
    <location>
        <begin position="403"/>
        <end position="412"/>
    </location>
</feature>
<comment type="catalytic activity">
    <reaction evidence="8">
        <text>L-threonyl-[protein] + ATP = O-phospho-L-threonyl-[protein] + ADP + H(+)</text>
        <dbReference type="Rhea" id="RHEA:46608"/>
        <dbReference type="Rhea" id="RHEA-COMP:11060"/>
        <dbReference type="Rhea" id="RHEA-COMP:11605"/>
        <dbReference type="ChEBI" id="CHEBI:15378"/>
        <dbReference type="ChEBI" id="CHEBI:30013"/>
        <dbReference type="ChEBI" id="CHEBI:30616"/>
        <dbReference type="ChEBI" id="CHEBI:61977"/>
        <dbReference type="ChEBI" id="CHEBI:456216"/>
        <dbReference type="EC" id="2.7.11.1"/>
    </reaction>
</comment>
<protein>
    <recommendedName>
        <fullName evidence="2">non-specific serine/threonine protein kinase</fullName>
        <ecNumber evidence="2">2.7.11.1</ecNumber>
    </recommendedName>
</protein>
<feature type="region of interest" description="Disordered" evidence="11">
    <location>
        <begin position="625"/>
        <end position="769"/>
    </location>
</feature>
<dbReference type="GeneID" id="19182125"/>
<feature type="domain" description="Protein kinase" evidence="12">
    <location>
        <begin position="44"/>
        <end position="313"/>
    </location>
</feature>
<dbReference type="GO" id="GO:0005524">
    <property type="term" value="F:ATP binding"/>
    <property type="evidence" value="ECO:0007669"/>
    <property type="project" value="UniProtKB-UniRule"/>
</dbReference>
<dbReference type="InterPro" id="IPR000719">
    <property type="entry name" value="Prot_kinase_dom"/>
</dbReference>
<evidence type="ECO:0000256" key="1">
    <source>
        <dbReference type="ARBA" id="ARBA00008874"/>
    </source>
</evidence>
<sequence length="939" mass="103896">MESLHPDSAAAMTAHRREAVRLAHQQQEAVVEMCKRSKQPEPDYGFDELIGKGSFGRVYKGRQLSTAKVVAIKVLDIDEADFHAFGDSKDEQIRDFNREIRILRQAQESGAQNLNRMIEALPVHSQLWMVCEYCPGGSVKTLMRATEDKLFEKYIIIVARELAKALKGLHEAGIIHRDVKAANVLIHQEGRLELCDFGVASILDTQTDKRKTFIGTLHWMPPELWTDNPEYSDEVDVWEYGCTIYECAMGKPPNADLRERQQLKMRMRRMKQSLSLPDSDEFSDGLRSLVSYTLTPDATTRPSMKDVLEHEFLRDTEETHPTSMLTELVETYYAWLFQGGQRVSLFMPGGAAAASVPGSDPDIDADDEWNFSMTQDFERRVSAILEIPDFAGLSSDETMEGEETPKGLHRSGELSPPKEMTAAQKANFEARVKRGADLSNLFNQDQPAYEYKTKTDFIPIPEQRRISDLPFRAMAEDRPSSIASVAIDLGDFDEADYAIAAAPPRTEDKIQTVFAGTPMREETIRLADASTLREKRANSKGPRDPNNQSLTTRRASSNEGVPSSNAQHDFATSQEDWTVKNRTKAPELQEPAEITSSRAGHTTMDWSFASAMSEAAVSIPQINVPDEEPKQDAPGPTNEETPAPSGLEKKARKHATMEWSFSTAMAEAKATEDEQQTSEPSPPSEFSPPKPIPASRLTPTRPAPLMRQMTMPVTLQDFTAAEEQEIPRPSTALSEAYSDVSASSTDVDPFGLEREDVNGDHPGPATMDEDVQMGQFYSGRGRTMFSRRSSGVNTPLTANGPGPTPYAMGRPARIGEDGFPGPGHAHPNGLPNAHRASNSSQLSTATAIPVGGMRSPVVAWVPPASPPSMAVMAANASNEDVEAELTRLLESMQGTLNVAREVVGGLERRMDVEEDEEEEEEEEEAEEEEGEEWVSEEEE</sequence>
<dbReference type="SMART" id="SM00220">
    <property type="entry name" value="S_TKc"/>
    <property type="match status" value="1"/>
</dbReference>
<dbReference type="SUPFAM" id="SSF56112">
    <property type="entry name" value="Protein kinase-like (PK-like)"/>
    <property type="match status" value="1"/>
</dbReference>
<evidence type="ECO:0000256" key="5">
    <source>
        <dbReference type="ARBA" id="ARBA00022741"/>
    </source>
</evidence>
<feature type="region of interest" description="Disordered" evidence="11">
    <location>
        <begin position="820"/>
        <end position="839"/>
    </location>
</feature>
<evidence type="ECO:0000256" key="7">
    <source>
        <dbReference type="ARBA" id="ARBA00022840"/>
    </source>
</evidence>
<comment type="caution">
    <text evidence="13">The sequence shown here is derived from an EMBL/GenBank/DDBJ whole genome shotgun (WGS) entry which is preliminary data.</text>
</comment>
<feature type="compositionally biased region" description="Acidic residues" evidence="11">
    <location>
        <begin position="912"/>
        <end position="939"/>
    </location>
</feature>
<keyword evidence="6 13" id="KW-0418">Kinase</keyword>
<dbReference type="eggNOG" id="KOG0201">
    <property type="taxonomic scope" value="Eukaryota"/>
</dbReference>
<dbReference type="VEuPathDB" id="FungiDB:A1O7_07553"/>
<dbReference type="HOGENOM" id="CLU_007561_2_0_1"/>
<dbReference type="Pfam" id="PF00069">
    <property type="entry name" value="Pkinase"/>
    <property type="match status" value="1"/>
</dbReference>
<evidence type="ECO:0000256" key="4">
    <source>
        <dbReference type="ARBA" id="ARBA00022679"/>
    </source>
</evidence>
<dbReference type="InterPro" id="IPR017441">
    <property type="entry name" value="Protein_kinase_ATP_BS"/>
</dbReference>
<evidence type="ECO:0000259" key="12">
    <source>
        <dbReference type="PROSITE" id="PS50011"/>
    </source>
</evidence>
<dbReference type="GO" id="GO:0005737">
    <property type="term" value="C:cytoplasm"/>
    <property type="evidence" value="ECO:0007669"/>
    <property type="project" value="TreeGrafter"/>
</dbReference>
<evidence type="ECO:0000256" key="9">
    <source>
        <dbReference type="ARBA" id="ARBA00048679"/>
    </source>
</evidence>
<evidence type="ECO:0000256" key="2">
    <source>
        <dbReference type="ARBA" id="ARBA00012513"/>
    </source>
</evidence>
<evidence type="ECO:0000313" key="13">
    <source>
        <dbReference type="EMBL" id="EXJ57206.1"/>
    </source>
</evidence>
<dbReference type="Proteomes" id="UP000019473">
    <property type="component" value="Unassembled WGS sequence"/>
</dbReference>
<feature type="compositionally biased region" description="Pro residues" evidence="11">
    <location>
        <begin position="680"/>
        <end position="692"/>
    </location>
</feature>
<dbReference type="InterPro" id="IPR011009">
    <property type="entry name" value="Kinase-like_dom_sf"/>
</dbReference>
<dbReference type="STRING" id="1182544.W9VY86"/>
<gene>
    <name evidence="13" type="ORF">A1O7_07553</name>
</gene>
<feature type="region of interest" description="Disordered" evidence="11">
    <location>
        <begin position="526"/>
        <end position="578"/>
    </location>
</feature>
<dbReference type="PROSITE" id="PS00107">
    <property type="entry name" value="PROTEIN_KINASE_ATP"/>
    <property type="match status" value="1"/>
</dbReference>
<proteinExistence type="inferred from homology"/>
<organism evidence="13 14">
    <name type="scientific">Cladophialophora yegresii CBS 114405</name>
    <dbReference type="NCBI Taxonomy" id="1182544"/>
    <lineage>
        <taxon>Eukaryota</taxon>
        <taxon>Fungi</taxon>
        <taxon>Dikarya</taxon>
        <taxon>Ascomycota</taxon>
        <taxon>Pezizomycotina</taxon>
        <taxon>Eurotiomycetes</taxon>
        <taxon>Chaetothyriomycetidae</taxon>
        <taxon>Chaetothyriales</taxon>
        <taxon>Herpotrichiellaceae</taxon>
        <taxon>Cladophialophora</taxon>
    </lineage>
</organism>
<accession>W9VY86</accession>
<keyword evidence="14" id="KW-1185">Reference proteome</keyword>
<reference evidence="13 14" key="1">
    <citation type="submission" date="2013-03" db="EMBL/GenBank/DDBJ databases">
        <title>The Genome Sequence of Cladophialophora yegresii CBS 114405.</title>
        <authorList>
            <consortium name="The Broad Institute Genomics Platform"/>
            <person name="Cuomo C."/>
            <person name="de Hoog S."/>
            <person name="Gorbushina A."/>
            <person name="Walker B."/>
            <person name="Young S.K."/>
            <person name="Zeng Q."/>
            <person name="Gargeya S."/>
            <person name="Fitzgerald M."/>
            <person name="Haas B."/>
            <person name="Abouelleil A."/>
            <person name="Allen A.W."/>
            <person name="Alvarado L."/>
            <person name="Arachchi H.M."/>
            <person name="Berlin A.M."/>
            <person name="Chapman S.B."/>
            <person name="Gainer-Dewar J."/>
            <person name="Goldberg J."/>
            <person name="Griggs A."/>
            <person name="Gujja S."/>
            <person name="Hansen M."/>
            <person name="Howarth C."/>
            <person name="Imamovic A."/>
            <person name="Ireland A."/>
            <person name="Larimer J."/>
            <person name="McCowan C."/>
            <person name="Murphy C."/>
            <person name="Pearson M."/>
            <person name="Poon T.W."/>
            <person name="Priest M."/>
            <person name="Roberts A."/>
            <person name="Saif S."/>
            <person name="Shea T."/>
            <person name="Sisk P."/>
            <person name="Sykes S."/>
            <person name="Wortman J."/>
            <person name="Nusbaum C."/>
            <person name="Birren B."/>
        </authorList>
    </citation>
    <scope>NUCLEOTIDE SEQUENCE [LARGE SCALE GENOMIC DNA]</scope>
    <source>
        <strain evidence="13 14">CBS 114405</strain>
    </source>
</reference>
<dbReference type="InterPro" id="IPR008271">
    <property type="entry name" value="Ser/Thr_kinase_AS"/>
</dbReference>
<comment type="catalytic activity">
    <reaction evidence="9">
        <text>L-seryl-[protein] + ATP = O-phospho-L-seryl-[protein] + ADP + H(+)</text>
        <dbReference type="Rhea" id="RHEA:17989"/>
        <dbReference type="Rhea" id="RHEA-COMP:9863"/>
        <dbReference type="Rhea" id="RHEA-COMP:11604"/>
        <dbReference type="ChEBI" id="CHEBI:15378"/>
        <dbReference type="ChEBI" id="CHEBI:29999"/>
        <dbReference type="ChEBI" id="CHEBI:30616"/>
        <dbReference type="ChEBI" id="CHEBI:83421"/>
        <dbReference type="ChEBI" id="CHEBI:456216"/>
        <dbReference type="EC" id="2.7.11.1"/>
    </reaction>
</comment>
<feature type="compositionally biased region" description="Basic and acidic residues" evidence="11">
    <location>
        <begin position="526"/>
        <end position="543"/>
    </location>
</feature>
<evidence type="ECO:0000256" key="11">
    <source>
        <dbReference type="SAM" id="MobiDB-lite"/>
    </source>
</evidence>
<dbReference type="EC" id="2.7.11.1" evidence="2"/>
<dbReference type="PANTHER" id="PTHR48012">
    <property type="entry name" value="STERILE20-LIKE KINASE, ISOFORM B-RELATED"/>
    <property type="match status" value="1"/>
</dbReference>
<evidence type="ECO:0000256" key="10">
    <source>
        <dbReference type="PROSITE-ProRule" id="PRU10141"/>
    </source>
</evidence>
<dbReference type="RefSeq" id="XP_007759740.1">
    <property type="nucleotide sequence ID" value="XM_007761550.1"/>
</dbReference>
<keyword evidence="3" id="KW-0723">Serine/threonine-protein kinase</keyword>
<dbReference type="GO" id="GO:0004674">
    <property type="term" value="F:protein serine/threonine kinase activity"/>
    <property type="evidence" value="ECO:0007669"/>
    <property type="project" value="UniProtKB-KW"/>
</dbReference>
<keyword evidence="4" id="KW-0808">Transferase</keyword>
<name>W9VY86_9EURO</name>
<feature type="binding site" evidence="10">
    <location>
        <position position="73"/>
    </location>
    <ligand>
        <name>ATP</name>
        <dbReference type="ChEBI" id="CHEBI:30616"/>
    </ligand>
</feature>
<dbReference type="InterPro" id="IPR050629">
    <property type="entry name" value="STE20/SPS1-PAK"/>
</dbReference>
<feature type="compositionally biased region" description="Polar residues" evidence="11">
    <location>
        <begin position="545"/>
        <end position="576"/>
    </location>
</feature>
<dbReference type="AlphaFoldDB" id="W9VY86"/>
<feature type="region of interest" description="Disordered" evidence="11">
    <location>
        <begin position="786"/>
        <end position="805"/>
    </location>
</feature>
<dbReference type="PANTHER" id="PTHR48012:SF10">
    <property type="entry name" value="FI20177P1"/>
    <property type="match status" value="1"/>
</dbReference>
<dbReference type="EMBL" id="AMGW01000005">
    <property type="protein sequence ID" value="EXJ57206.1"/>
    <property type="molecule type" value="Genomic_DNA"/>
</dbReference>
<comment type="similarity">
    <text evidence="1">Belongs to the protein kinase superfamily. STE Ser/Thr protein kinase family. STE20 subfamily.</text>
</comment>
<dbReference type="OrthoDB" id="248923at2759"/>
<dbReference type="PROSITE" id="PS50011">
    <property type="entry name" value="PROTEIN_KINASE_DOM"/>
    <property type="match status" value="1"/>
</dbReference>
<feature type="region of interest" description="Disordered" evidence="11">
    <location>
        <begin position="907"/>
        <end position="939"/>
    </location>
</feature>
<keyword evidence="7 10" id="KW-0067">ATP-binding</keyword>
<evidence type="ECO:0000256" key="3">
    <source>
        <dbReference type="ARBA" id="ARBA00022527"/>
    </source>
</evidence>
<keyword evidence="5 10" id="KW-0547">Nucleotide-binding</keyword>
<feature type="region of interest" description="Disordered" evidence="11">
    <location>
        <begin position="395"/>
        <end position="418"/>
    </location>
</feature>
<evidence type="ECO:0000313" key="14">
    <source>
        <dbReference type="Proteomes" id="UP000019473"/>
    </source>
</evidence>
<dbReference type="PROSITE" id="PS00108">
    <property type="entry name" value="PROTEIN_KINASE_ST"/>
    <property type="match status" value="1"/>
</dbReference>
<feature type="compositionally biased region" description="Polar residues" evidence="11">
    <location>
        <begin position="786"/>
        <end position="797"/>
    </location>
</feature>
<evidence type="ECO:0000256" key="6">
    <source>
        <dbReference type="ARBA" id="ARBA00022777"/>
    </source>
</evidence>